<reference evidence="3 4" key="1">
    <citation type="journal article" date="2024" name="Nat. Commun.">
        <title>Phylogenomics reveals the evolutionary origins of lichenization in chlorophyte algae.</title>
        <authorList>
            <person name="Puginier C."/>
            <person name="Libourel C."/>
            <person name="Otte J."/>
            <person name="Skaloud P."/>
            <person name="Haon M."/>
            <person name="Grisel S."/>
            <person name="Petersen M."/>
            <person name="Berrin J.G."/>
            <person name="Delaux P.M."/>
            <person name="Dal Grande F."/>
            <person name="Keller J."/>
        </authorList>
    </citation>
    <scope>NUCLEOTIDE SEQUENCE [LARGE SCALE GENOMIC DNA]</scope>
    <source>
        <strain evidence="3 4">SAG 2036</strain>
    </source>
</reference>
<evidence type="ECO:0000313" key="3">
    <source>
        <dbReference type="EMBL" id="KAK9804157.1"/>
    </source>
</evidence>
<feature type="region of interest" description="Disordered" evidence="1">
    <location>
        <begin position="1"/>
        <end position="22"/>
    </location>
</feature>
<dbReference type="InterPro" id="IPR000195">
    <property type="entry name" value="Rab-GAP-TBC_dom"/>
</dbReference>
<dbReference type="FunFam" id="1.10.472.80:FF:000009">
    <property type="entry name" value="TBC1 domain family member 13"/>
    <property type="match status" value="1"/>
</dbReference>
<dbReference type="SUPFAM" id="SSF47923">
    <property type="entry name" value="Ypt/Rab-GAP domain of gyp1p"/>
    <property type="match status" value="2"/>
</dbReference>
<feature type="domain" description="Rab-GAP TBC" evidence="2">
    <location>
        <begin position="24"/>
        <end position="270"/>
    </location>
</feature>
<dbReference type="InterPro" id="IPR035969">
    <property type="entry name" value="Rab-GAP_TBC_sf"/>
</dbReference>
<dbReference type="GO" id="GO:0005096">
    <property type="term" value="F:GTPase activator activity"/>
    <property type="evidence" value="ECO:0007669"/>
    <property type="project" value="TreeGrafter"/>
</dbReference>
<sequence length="324" mass="37140">MDNGHNRGGPASVSDRAANSTAVTNKKGLRALTWKVLLGYLPLDTKQWDRVLAQKRAAYQDFCKELIINPGASSNGLGTPMDDHPLSQHTDSRWNAYFQDTELKEQIDRDVMRTHPDMHFFSGDDTPAMQHREEMKRALFIFAKLNPGLRYVQGMNELFAPLYYHFRSDPLTEHSTHAEADAFFCFMDLIAEFRDNFCQQLDNSNVGIKATLTRLDCLLEQADPELWHHLQVENKVNPQFYAFRWITLLLTQEFPFPDVVRLWDTLFSDIGGRTGCLLRMCIAMLVNVRSEILQGDFAQNLKLLQSYPPVDVHAILDRAANLPH</sequence>
<gene>
    <name evidence="3" type="ORF">WJX73_006300</name>
</gene>
<dbReference type="PANTHER" id="PTHR22957:SF27">
    <property type="entry name" value="TBC1 DOMAIN FAMILY MEMBER 13"/>
    <property type="match status" value="1"/>
</dbReference>
<dbReference type="AlphaFoldDB" id="A0AAW1P593"/>
<organism evidence="3 4">
    <name type="scientific">Symbiochloris irregularis</name>
    <dbReference type="NCBI Taxonomy" id="706552"/>
    <lineage>
        <taxon>Eukaryota</taxon>
        <taxon>Viridiplantae</taxon>
        <taxon>Chlorophyta</taxon>
        <taxon>core chlorophytes</taxon>
        <taxon>Trebouxiophyceae</taxon>
        <taxon>Trebouxiales</taxon>
        <taxon>Trebouxiaceae</taxon>
        <taxon>Symbiochloris</taxon>
    </lineage>
</organism>
<dbReference type="SMART" id="SM00164">
    <property type="entry name" value="TBC"/>
    <property type="match status" value="1"/>
</dbReference>
<keyword evidence="4" id="KW-1185">Reference proteome</keyword>
<evidence type="ECO:0000313" key="4">
    <source>
        <dbReference type="Proteomes" id="UP001465755"/>
    </source>
</evidence>
<dbReference type="Proteomes" id="UP001465755">
    <property type="component" value="Unassembled WGS sequence"/>
</dbReference>
<dbReference type="GO" id="GO:0006886">
    <property type="term" value="P:intracellular protein transport"/>
    <property type="evidence" value="ECO:0007669"/>
    <property type="project" value="TreeGrafter"/>
</dbReference>
<comment type="caution">
    <text evidence="3">The sequence shown here is derived from an EMBL/GenBank/DDBJ whole genome shotgun (WGS) entry which is preliminary data.</text>
</comment>
<dbReference type="EMBL" id="JALJOQ010000052">
    <property type="protein sequence ID" value="KAK9804157.1"/>
    <property type="molecule type" value="Genomic_DNA"/>
</dbReference>
<evidence type="ECO:0000256" key="1">
    <source>
        <dbReference type="SAM" id="MobiDB-lite"/>
    </source>
</evidence>
<dbReference type="PANTHER" id="PTHR22957">
    <property type="entry name" value="TBC1 DOMAIN FAMILY MEMBER GTPASE-ACTIVATING PROTEIN"/>
    <property type="match status" value="1"/>
</dbReference>
<dbReference type="Gene3D" id="1.10.8.270">
    <property type="entry name" value="putative rabgap domain of human tbc1 domain family member 14 like domains"/>
    <property type="match status" value="1"/>
</dbReference>
<proteinExistence type="predicted"/>
<protein>
    <recommendedName>
        <fullName evidence="2">Rab-GAP TBC domain-containing protein</fullName>
    </recommendedName>
</protein>
<dbReference type="PROSITE" id="PS50086">
    <property type="entry name" value="TBC_RABGAP"/>
    <property type="match status" value="1"/>
</dbReference>
<accession>A0AAW1P593</accession>
<name>A0AAW1P593_9CHLO</name>
<dbReference type="Pfam" id="PF00566">
    <property type="entry name" value="RabGAP-TBC"/>
    <property type="match status" value="1"/>
</dbReference>
<evidence type="ECO:0000259" key="2">
    <source>
        <dbReference type="PROSITE" id="PS50086"/>
    </source>
</evidence>
<dbReference type="Gene3D" id="1.10.472.80">
    <property type="entry name" value="Ypt/Rab-GAP domain of gyp1p, domain 3"/>
    <property type="match status" value="1"/>
</dbReference>